<dbReference type="GeneID" id="68109148"/>
<dbReference type="OMA" id="FTYMTIS"/>
<dbReference type="GO" id="GO:0003993">
    <property type="term" value="F:acid phosphatase activity"/>
    <property type="evidence" value="ECO:0007669"/>
    <property type="project" value="InterPro"/>
</dbReference>
<evidence type="ECO:0000313" key="5">
    <source>
        <dbReference type="Proteomes" id="UP000444721"/>
    </source>
</evidence>
<feature type="transmembrane region" description="Helical" evidence="3">
    <location>
        <begin position="50"/>
        <end position="75"/>
    </location>
</feature>
<name>A0A6A5BZ62_NAEFO</name>
<dbReference type="Proteomes" id="UP000444721">
    <property type="component" value="Unassembled WGS sequence"/>
</dbReference>
<reference evidence="4 5" key="1">
    <citation type="journal article" date="2019" name="Sci. Rep.">
        <title>Nanopore sequencing improves the draft genome of the human pathogenic amoeba Naegleria fowleri.</title>
        <authorList>
            <person name="Liechti N."/>
            <person name="Schurch N."/>
            <person name="Bruggmann R."/>
            <person name="Wittwer M."/>
        </authorList>
    </citation>
    <scope>NUCLEOTIDE SEQUENCE [LARGE SCALE GENOMIC DNA]</scope>
    <source>
        <strain evidence="4 5">ATCC 30894</strain>
    </source>
</reference>
<dbReference type="EMBL" id="VFQX01000028">
    <property type="protein sequence ID" value="KAF0978860.1"/>
    <property type="molecule type" value="Genomic_DNA"/>
</dbReference>
<dbReference type="Gene3D" id="3.60.21.10">
    <property type="match status" value="1"/>
</dbReference>
<evidence type="ECO:0000256" key="2">
    <source>
        <dbReference type="SAM" id="MobiDB-lite"/>
    </source>
</evidence>
<evidence type="ECO:0000256" key="3">
    <source>
        <dbReference type="SAM" id="Phobius"/>
    </source>
</evidence>
<feature type="compositionally biased region" description="Polar residues" evidence="2">
    <location>
        <begin position="210"/>
        <end position="228"/>
    </location>
</feature>
<keyword evidence="3" id="KW-1133">Transmembrane helix</keyword>
<keyword evidence="5" id="KW-1185">Reference proteome</keyword>
<dbReference type="PANTHER" id="PTHR22953:SF153">
    <property type="entry name" value="PURPLE ACID PHOSPHATASE"/>
    <property type="match status" value="1"/>
</dbReference>
<protein>
    <submittedName>
        <fullName evidence="4">Uncharacterized protein</fullName>
    </submittedName>
</protein>
<proteinExistence type="predicted"/>
<feature type="compositionally biased region" description="Low complexity" evidence="2">
    <location>
        <begin position="248"/>
        <end position="258"/>
    </location>
</feature>
<dbReference type="VEuPathDB" id="AmoebaDB:NF0009130"/>
<dbReference type="VEuPathDB" id="AmoebaDB:NfTy_033210"/>
<keyword evidence="1" id="KW-0732">Signal</keyword>
<feature type="transmembrane region" description="Helical" evidence="3">
    <location>
        <begin position="131"/>
        <end position="156"/>
    </location>
</feature>
<keyword evidence="3" id="KW-0472">Membrane</keyword>
<dbReference type="VEuPathDB" id="AmoebaDB:FDP41_001930"/>
<comment type="caution">
    <text evidence="4">The sequence shown here is derived from an EMBL/GenBank/DDBJ whole genome shotgun (WGS) entry which is preliminary data.</text>
</comment>
<accession>A0A6A5BZ62</accession>
<dbReference type="InterPro" id="IPR029052">
    <property type="entry name" value="Metallo-depent_PP-like"/>
</dbReference>
<feature type="region of interest" description="Disordered" evidence="2">
    <location>
        <begin position="209"/>
        <end position="228"/>
    </location>
</feature>
<evidence type="ECO:0000313" key="4">
    <source>
        <dbReference type="EMBL" id="KAF0978860.1"/>
    </source>
</evidence>
<dbReference type="OrthoDB" id="19406at2759"/>
<dbReference type="RefSeq" id="XP_044563573.1">
    <property type="nucleotide sequence ID" value="XM_044705069.1"/>
</dbReference>
<dbReference type="InterPro" id="IPR039331">
    <property type="entry name" value="PAPs-like"/>
</dbReference>
<sequence length="823" mass="93151">MSQYNNSIGLFNQTDTTSLLETVTRFYNDKIHQNHYAHNYLDDHYHSVSFIVGMIILGLLVVVVLPLKTFSLLYYCMIGNSRRKRNASLSSTNDILQEPSSTPFDNSQQQRETLRESKNDKYCFMSFTKFVALEMCCGWIPSFLVCVFLCLLILFASAFSKIHFAGAAMLMSLVMLFWFVHSVMLDGGVFMAGLFHTLQKVQEHYHLRKSPQNQHGANSQQQNGGDATKISSSTALEMQEVNDPKNMEVSTPSSSSQESSEKGIVQVLIEELGRTYFNSLASPMVKKHPLVTALLLFLLFCLTFGIFIVTTIVSSDFCVTYDPIEVSTYVTRKNNNEICREGICFTYMTISKDISTQMIVNFQLVATRLDDAYVYYGTFNPQLDFQFNSNTSSKIQASCFKLDHVISEVSRYQCYANLVNLSPSSSYYVKTAAVGVPNYFTSQASLMEDSLVYKFRTAPSAYSSVDRVVSFVNGGDFAWKDSTYELASVLTSLGKNMATCPYFAMVGGDVAYENGCPYCYPRWDRWFRNWAKYMVVKIDYSSTISHVYTLPIATAVGNHEAGNFQRSSRNENGYYIRLFPHEIETTQSSPPLIVPDPQNTRALQYIHYLSNHTLMMVLDSWVHESPAQQVDFIVGFFANLTKNDVKLYKNRIVVIHECMYSSAKTKSSITLEMRDKWEQLFLKNNVTLVFENHVHTYKQTYPIRFGNVMDPTANPLGSKDGALNDYSYERNIYGTNGGRPMKEDEKAIIYAGDGSWGAHYYGDVIDWGNPIFRQIGIVTHFYHVVTFDRPDGSSVIQTAAYGYDETTGKGVKIQGSGLTITTK</sequence>
<feature type="transmembrane region" description="Helical" evidence="3">
    <location>
        <begin position="290"/>
        <end position="313"/>
    </location>
</feature>
<dbReference type="AlphaFoldDB" id="A0A6A5BZ62"/>
<feature type="region of interest" description="Disordered" evidence="2">
    <location>
        <begin position="241"/>
        <end position="261"/>
    </location>
</feature>
<dbReference type="PANTHER" id="PTHR22953">
    <property type="entry name" value="ACID PHOSPHATASE RELATED"/>
    <property type="match status" value="1"/>
</dbReference>
<evidence type="ECO:0000256" key="1">
    <source>
        <dbReference type="ARBA" id="ARBA00022729"/>
    </source>
</evidence>
<gene>
    <name evidence="4" type="ORF">FDP41_001930</name>
</gene>
<keyword evidence="3" id="KW-0812">Transmembrane</keyword>
<dbReference type="SUPFAM" id="SSF56300">
    <property type="entry name" value="Metallo-dependent phosphatases"/>
    <property type="match status" value="1"/>
</dbReference>
<organism evidence="4 5">
    <name type="scientific">Naegleria fowleri</name>
    <name type="common">Brain eating amoeba</name>
    <dbReference type="NCBI Taxonomy" id="5763"/>
    <lineage>
        <taxon>Eukaryota</taxon>
        <taxon>Discoba</taxon>
        <taxon>Heterolobosea</taxon>
        <taxon>Tetramitia</taxon>
        <taxon>Eutetramitia</taxon>
        <taxon>Vahlkampfiidae</taxon>
        <taxon>Naegleria</taxon>
    </lineage>
</organism>